<protein>
    <submittedName>
        <fullName evidence="1">Uncharacterized protein</fullName>
    </submittedName>
</protein>
<name>A0A8D8YEQ6_9HEMI</name>
<proteinExistence type="predicted"/>
<accession>A0A8D8YEQ6</accession>
<evidence type="ECO:0000313" key="1">
    <source>
        <dbReference type="EMBL" id="CAG6727278.1"/>
    </source>
</evidence>
<sequence length="225" mass="25989">MSHHVSLSPLLILLFTTRGLLFWNLATLKLPPDAILKDIAIHKSRAFLAAPRLNRLQNVTLFEAPWPELSNLTGYASPKLFKPFPSFESQVKHKVLTVDNRHLNSLILDSATDSLFVSDAGDCSLLMLRTADLEYTKLYPRYNEYIVPVLNLAVCNGQLYMTSYDSDMMFSVPLQDLHKVFPYVSEFFREKSSDHVYALNSIYNKYHKYTVKIQNKKMFYSYVFT</sequence>
<dbReference type="EMBL" id="HBUF01373589">
    <property type="protein sequence ID" value="CAG6727278.1"/>
    <property type="molecule type" value="Transcribed_RNA"/>
</dbReference>
<reference evidence="1" key="1">
    <citation type="submission" date="2021-05" db="EMBL/GenBank/DDBJ databases">
        <authorList>
            <person name="Alioto T."/>
            <person name="Alioto T."/>
            <person name="Gomez Garrido J."/>
        </authorList>
    </citation>
    <scope>NUCLEOTIDE SEQUENCE</scope>
</reference>
<dbReference type="AlphaFoldDB" id="A0A8D8YEQ6"/>
<organism evidence="1">
    <name type="scientific">Cacopsylla melanoneura</name>
    <dbReference type="NCBI Taxonomy" id="428564"/>
    <lineage>
        <taxon>Eukaryota</taxon>
        <taxon>Metazoa</taxon>
        <taxon>Ecdysozoa</taxon>
        <taxon>Arthropoda</taxon>
        <taxon>Hexapoda</taxon>
        <taxon>Insecta</taxon>
        <taxon>Pterygota</taxon>
        <taxon>Neoptera</taxon>
        <taxon>Paraneoptera</taxon>
        <taxon>Hemiptera</taxon>
        <taxon>Sternorrhyncha</taxon>
        <taxon>Psylloidea</taxon>
        <taxon>Psyllidae</taxon>
        <taxon>Psyllinae</taxon>
        <taxon>Cacopsylla</taxon>
    </lineage>
</organism>